<comment type="caution">
    <text evidence="1">The sequence shown here is derived from an EMBL/GenBank/DDBJ whole genome shotgun (WGS) entry which is preliminary data.</text>
</comment>
<sequence length="62" mass="7455">MAEKFLEKLSDNNFELFDDEDFNFLEKLSDNYFELFDDEDFNVMINIDESLNNKILRAHSLV</sequence>
<dbReference type="Proteomes" id="UP000266673">
    <property type="component" value="Unassembled WGS sequence"/>
</dbReference>
<evidence type="ECO:0000313" key="2">
    <source>
        <dbReference type="Proteomes" id="UP000266673"/>
    </source>
</evidence>
<keyword evidence="2" id="KW-1185">Reference proteome</keyword>
<accession>A0A397VMN9</accession>
<proteinExistence type="predicted"/>
<evidence type="ECO:0000313" key="1">
    <source>
        <dbReference type="EMBL" id="RIB23740.1"/>
    </source>
</evidence>
<organism evidence="1 2">
    <name type="scientific">Gigaspora rosea</name>
    <dbReference type="NCBI Taxonomy" id="44941"/>
    <lineage>
        <taxon>Eukaryota</taxon>
        <taxon>Fungi</taxon>
        <taxon>Fungi incertae sedis</taxon>
        <taxon>Mucoromycota</taxon>
        <taxon>Glomeromycotina</taxon>
        <taxon>Glomeromycetes</taxon>
        <taxon>Diversisporales</taxon>
        <taxon>Gigasporaceae</taxon>
        <taxon>Gigaspora</taxon>
    </lineage>
</organism>
<protein>
    <submittedName>
        <fullName evidence="1">Uncharacterized protein</fullName>
    </submittedName>
</protein>
<dbReference type="AlphaFoldDB" id="A0A397VMN9"/>
<reference evidence="1 2" key="1">
    <citation type="submission" date="2018-06" db="EMBL/GenBank/DDBJ databases">
        <title>Comparative genomics reveals the genomic features of Rhizophagus irregularis, R. cerebriforme, R. diaphanum and Gigaspora rosea, and their symbiotic lifestyle signature.</title>
        <authorList>
            <person name="Morin E."/>
            <person name="San Clemente H."/>
            <person name="Chen E.C.H."/>
            <person name="De La Providencia I."/>
            <person name="Hainaut M."/>
            <person name="Kuo A."/>
            <person name="Kohler A."/>
            <person name="Murat C."/>
            <person name="Tang N."/>
            <person name="Roy S."/>
            <person name="Loubradou J."/>
            <person name="Henrissat B."/>
            <person name="Grigoriev I.V."/>
            <person name="Corradi N."/>
            <person name="Roux C."/>
            <person name="Martin F.M."/>
        </authorList>
    </citation>
    <scope>NUCLEOTIDE SEQUENCE [LARGE SCALE GENOMIC DNA]</scope>
    <source>
        <strain evidence="1 2">DAOM 194757</strain>
    </source>
</reference>
<name>A0A397VMN9_9GLOM</name>
<dbReference type="EMBL" id="QKWP01000246">
    <property type="protein sequence ID" value="RIB23740.1"/>
    <property type="molecule type" value="Genomic_DNA"/>
</dbReference>
<dbReference type="OrthoDB" id="2434274at2759"/>
<gene>
    <name evidence="1" type="ORF">C2G38_2170415</name>
</gene>